<evidence type="ECO:0000259" key="4">
    <source>
        <dbReference type="Pfam" id="PF00890"/>
    </source>
</evidence>
<feature type="domain" description="FAD-dependent oxidoreductase 2 FAD-binding" evidence="4">
    <location>
        <begin position="21"/>
        <end position="46"/>
    </location>
</feature>
<keyword evidence="1" id="KW-0285">Flavoprotein</keyword>
<evidence type="ECO:0000256" key="2">
    <source>
        <dbReference type="ARBA" id="ARBA00023002"/>
    </source>
</evidence>
<keyword evidence="3" id="KW-0812">Transmembrane</keyword>
<evidence type="ECO:0000256" key="3">
    <source>
        <dbReference type="SAM" id="Phobius"/>
    </source>
</evidence>
<dbReference type="Pfam" id="PF00890">
    <property type="entry name" value="FAD_binding_2"/>
    <property type="match status" value="1"/>
</dbReference>
<evidence type="ECO:0000313" key="5">
    <source>
        <dbReference type="EMBL" id="VAW21881.1"/>
    </source>
</evidence>
<evidence type="ECO:0000256" key="1">
    <source>
        <dbReference type="ARBA" id="ARBA00022630"/>
    </source>
</evidence>
<name>A0A3B0TTC1_9ZZZZ</name>
<protein>
    <recommendedName>
        <fullName evidence="4">FAD-dependent oxidoreductase 2 FAD-binding domain-containing protein</fullName>
    </recommendedName>
</protein>
<keyword evidence="2" id="KW-0560">Oxidoreductase</keyword>
<feature type="non-terminal residue" evidence="5">
    <location>
        <position position="132"/>
    </location>
</feature>
<dbReference type="AlphaFoldDB" id="A0A3B0TTC1"/>
<proteinExistence type="predicted"/>
<dbReference type="EMBL" id="UOEQ01000380">
    <property type="protein sequence ID" value="VAW21881.1"/>
    <property type="molecule type" value="Genomic_DNA"/>
</dbReference>
<dbReference type="SUPFAM" id="SSF51905">
    <property type="entry name" value="FAD/NAD(P)-binding domain"/>
    <property type="match status" value="1"/>
</dbReference>
<dbReference type="Gene3D" id="3.50.50.60">
    <property type="entry name" value="FAD/NAD(P)-binding domain"/>
    <property type="match status" value="1"/>
</dbReference>
<gene>
    <name evidence="5" type="ORF">MNBD_ALPHA11-2354</name>
</gene>
<dbReference type="GO" id="GO:0016491">
    <property type="term" value="F:oxidoreductase activity"/>
    <property type="evidence" value="ECO:0007669"/>
    <property type="project" value="UniProtKB-KW"/>
</dbReference>
<accession>A0A3B0TTC1</accession>
<dbReference type="InterPro" id="IPR003953">
    <property type="entry name" value="FAD-dep_OxRdtase_2_FAD-bd"/>
</dbReference>
<organism evidence="5">
    <name type="scientific">hydrothermal vent metagenome</name>
    <dbReference type="NCBI Taxonomy" id="652676"/>
    <lineage>
        <taxon>unclassified sequences</taxon>
        <taxon>metagenomes</taxon>
        <taxon>ecological metagenomes</taxon>
    </lineage>
</organism>
<reference evidence="5" key="1">
    <citation type="submission" date="2018-06" db="EMBL/GenBank/DDBJ databases">
        <authorList>
            <person name="Zhirakovskaya E."/>
        </authorList>
    </citation>
    <scope>NUCLEOTIDE SEQUENCE</scope>
</reference>
<keyword evidence="3" id="KW-1133">Transmembrane helix</keyword>
<sequence>MIKSATTSPSSSNADNTIGADIIIVGGGLAGLIAACGLAKSGKKIIHLAPPAPPDLRTSALMSPSVEILQQLDLVSDPDEIGEPLTKIRLIDATSRLLRAPEALFESSEAGVAAFGWNFANMRLAQNMLPLI</sequence>
<keyword evidence="3" id="KW-0472">Membrane</keyword>
<feature type="transmembrane region" description="Helical" evidence="3">
    <location>
        <begin position="18"/>
        <end position="39"/>
    </location>
</feature>
<dbReference type="InterPro" id="IPR036188">
    <property type="entry name" value="FAD/NAD-bd_sf"/>
</dbReference>